<dbReference type="AlphaFoldDB" id="A0A838L5A0"/>
<comment type="caution">
    <text evidence="8">The sequence shown here is derived from an EMBL/GenBank/DDBJ whole genome shotgun (WGS) entry which is preliminary data.</text>
</comment>
<proteinExistence type="predicted"/>
<evidence type="ECO:0000259" key="7">
    <source>
        <dbReference type="PROSITE" id="PS50112"/>
    </source>
</evidence>
<keyword evidence="9" id="KW-1185">Reference proteome</keyword>
<dbReference type="RefSeq" id="WP_160366116.1">
    <property type="nucleotide sequence ID" value="NZ_JACEIB010000006.1"/>
</dbReference>
<dbReference type="InterPro" id="IPR035965">
    <property type="entry name" value="PAS-like_dom_sf"/>
</dbReference>
<dbReference type="CDD" id="cd00082">
    <property type="entry name" value="HisKA"/>
    <property type="match status" value="1"/>
</dbReference>
<dbReference type="InterPro" id="IPR013656">
    <property type="entry name" value="PAS_4"/>
</dbReference>
<dbReference type="InterPro" id="IPR003594">
    <property type="entry name" value="HATPase_dom"/>
</dbReference>
<dbReference type="PROSITE" id="PS50110">
    <property type="entry name" value="RESPONSE_REGULATORY"/>
    <property type="match status" value="1"/>
</dbReference>
<dbReference type="Pfam" id="PF00072">
    <property type="entry name" value="Response_reg"/>
    <property type="match status" value="1"/>
</dbReference>
<evidence type="ECO:0000256" key="2">
    <source>
        <dbReference type="ARBA" id="ARBA00012438"/>
    </source>
</evidence>
<dbReference type="PANTHER" id="PTHR43065:SF42">
    <property type="entry name" value="TWO-COMPONENT SENSOR PPRA"/>
    <property type="match status" value="1"/>
</dbReference>
<dbReference type="InterPro" id="IPR011006">
    <property type="entry name" value="CheY-like_superfamily"/>
</dbReference>
<dbReference type="Pfam" id="PF02518">
    <property type="entry name" value="HATPase_c"/>
    <property type="match status" value="1"/>
</dbReference>
<dbReference type="Gene3D" id="3.40.50.2300">
    <property type="match status" value="1"/>
</dbReference>
<dbReference type="Pfam" id="PF00512">
    <property type="entry name" value="HisKA"/>
    <property type="match status" value="1"/>
</dbReference>
<dbReference type="InterPro" id="IPR001789">
    <property type="entry name" value="Sig_transdc_resp-reg_receiver"/>
</dbReference>
<evidence type="ECO:0000313" key="9">
    <source>
        <dbReference type="Proteomes" id="UP000570166"/>
    </source>
</evidence>
<dbReference type="NCBIfam" id="TIGR00229">
    <property type="entry name" value="sensory_box"/>
    <property type="match status" value="1"/>
</dbReference>
<reference evidence="8 9" key="1">
    <citation type="submission" date="2020-07" db="EMBL/GenBank/DDBJ databases">
        <authorList>
            <person name="Sun Q."/>
        </authorList>
    </citation>
    <scope>NUCLEOTIDE SEQUENCE [LARGE SCALE GENOMIC DNA]</scope>
    <source>
        <strain evidence="8 9">CGMCC 1.13654</strain>
    </source>
</reference>
<dbReference type="SUPFAM" id="SSF47384">
    <property type="entry name" value="Homodimeric domain of signal transducing histidine kinase"/>
    <property type="match status" value="1"/>
</dbReference>
<dbReference type="InterPro" id="IPR005467">
    <property type="entry name" value="His_kinase_dom"/>
</dbReference>
<feature type="modified residue" description="4-aspartylphosphate" evidence="4">
    <location>
        <position position="752"/>
    </location>
</feature>
<keyword evidence="3 4" id="KW-0597">Phosphoprotein</keyword>
<dbReference type="InterPro" id="IPR003661">
    <property type="entry name" value="HisK_dim/P_dom"/>
</dbReference>
<dbReference type="SMART" id="SM00387">
    <property type="entry name" value="HATPase_c"/>
    <property type="match status" value="1"/>
</dbReference>
<comment type="catalytic activity">
    <reaction evidence="1">
        <text>ATP + protein L-histidine = ADP + protein N-phospho-L-histidine.</text>
        <dbReference type="EC" id="2.7.13.3"/>
    </reaction>
</comment>
<evidence type="ECO:0000313" key="8">
    <source>
        <dbReference type="EMBL" id="MBA2934663.1"/>
    </source>
</evidence>
<dbReference type="PRINTS" id="PR00344">
    <property type="entry name" value="BCTRLSENSOR"/>
</dbReference>
<dbReference type="CDD" id="cd18161">
    <property type="entry name" value="REC_hyHK_blue-like"/>
    <property type="match status" value="1"/>
</dbReference>
<dbReference type="SUPFAM" id="SSF55874">
    <property type="entry name" value="ATPase domain of HSP90 chaperone/DNA topoisomerase II/histidine kinase"/>
    <property type="match status" value="1"/>
</dbReference>
<dbReference type="InterPro" id="IPR004358">
    <property type="entry name" value="Sig_transdc_His_kin-like_C"/>
</dbReference>
<dbReference type="PROSITE" id="PS50112">
    <property type="entry name" value="PAS"/>
    <property type="match status" value="1"/>
</dbReference>
<dbReference type="SMART" id="SM00388">
    <property type="entry name" value="HisKA"/>
    <property type="match status" value="1"/>
</dbReference>
<evidence type="ECO:0000259" key="5">
    <source>
        <dbReference type="PROSITE" id="PS50109"/>
    </source>
</evidence>
<dbReference type="Gene3D" id="1.10.287.130">
    <property type="match status" value="1"/>
</dbReference>
<dbReference type="SUPFAM" id="SSF55785">
    <property type="entry name" value="PYP-like sensor domain (PAS domain)"/>
    <property type="match status" value="2"/>
</dbReference>
<dbReference type="PANTHER" id="PTHR43065">
    <property type="entry name" value="SENSOR HISTIDINE KINASE"/>
    <property type="match status" value="1"/>
</dbReference>
<dbReference type="InterPro" id="IPR000014">
    <property type="entry name" value="PAS"/>
</dbReference>
<dbReference type="Proteomes" id="UP000570166">
    <property type="component" value="Unassembled WGS sequence"/>
</dbReference>
<dbReference type="EC" id="2.7.13.3" evidence="2"/>
<evidence type="ECO:0000256" key="1">
    <source>
        <dbReference type="ARBA" id="ARBA00000085"/>
    </source>
</evidence>
<accession>A0A838L5A0</accession>
<dbReference type="SMART" id="SM00448">
    <property type="entry name" value="REC"/>
    <property type="match status" value="1"/>
</dbReference>
<feature type="domain" description="PAS" evidence="7">
    <location>
        <begin position="315"/>
        <end position="385"/>
    </location>
</feature>
<name>A0A838L5A0_9SPHN</name>
<evidence type="ECO:0000259" key="6">
    <source>
        <dbReference type="PROSITE" id="PS50110"/>
    </source>
</evidence>
<dbReference type="Gene3D" id="3.30.450.20">
    <property type="entry name" value="PAS domain"/>
    <property type="match status" value="2"/>
</dbReference>
<dbReference type="Gene3D" id="3.30.565.10">
    <property type="entry name" value="Histidine kinase-like ATPase, C-terminal domain"/>
    <property type="match status" value="1"/>
</dbReference>
<dbReference type="SMART" id="SM00091">
    <property type="entry name" value="PAS"/>
    <property type="match status" value="1"/>
</dbReference>
<dbReference type="CDD" id="cd00130">
    <property type="entry name" value="PAS"/>
    <property type="match status" value="1"/>
</dbReference>
<dbReference type="InterPro" id="IPR036890">
    <property type="entry name" value="HATPase_C_sf"/>
</dbReference>
<evidence type="ECO:0000256" key="4">
    <source>
        <dbReference type="PROSITE-ProRule" id="PRU00169"/>
    </source>
</evidence>
<dbReference type="EMBL" id="JACEIB010000006">
    <property type="protein sequence ID" value="MBA2934663.1"/>
    <property type="molecule type" value="Genomic_DNA"/>
</dbReference>
<dbReference type="Pfam" id="PF08448">
    <property type="entry name" value="PAS_4"/>
    <property type="match status" value="2"/>
</dbReference>
<evidence type="ECO:0000256" key="3">
    <source>
        <dbReference type="ARBA" id="ARBA00022553"/>
    </source>
</evidence>
<dbReference type="SUPFAM" id="SSF52172">
    <property type="entry name" value="CheY-like"/>
    <property type="match status" value="1"/>
</dbReference>
<sequence length="819" mass="88811">MNDTASEALKAIFPGETEMAHLMRATDWSATPLGHPAGWPDALKIPLRMLLTSRFEMWLGWGPDLSFFYNDAYIPTLGVKHPAALGRPFRDVWSEVYEEVKDQVASVAAGGSTWNDALLLLLERSGFPEETYHSFSYSPLHDSNGTVAGLLCVVSEETERVITERRMAMLRLLGARFVESLDVDSIKTSICATLSANRRDFPFALMRLGDAGTTEFWACTEDASHLAVFPWAGSDNPGSKIQLPSDLRLPSGPWEKPPSEALVIQIPGAAGAPAAGTLVLALNPYRRDEDLSGFAELIAAQISGAIANVRTLETERRRAERIWKHARDLMIVVDADGVIRSASPAWTRILGHPVEDVVGQNLDRFVLADDMADTHSALDQAVSGADVTGFENRYVTAGGDARWISWHTSQEDGLVYAYGRDVTEQKAASDALASAENALRQSQKMEAVGQLTGGIAHDFNNLLTGIIGSLEMMQRKSAQGRTADVDRYAAAATTSANRAAALTQRLLAFSRRQSLDPKRVDANQLVRGMEELLRRSIGEAVELECVASGGLWPTRCDPNQLESAILNLSINARDAMPTGGRLTIETGNASIDEGYARRNSFATPGQYVTISVTDTGTGMTPEVVSKAFDPFFTTKPIGQGTGLGLSMIYGFARQSGGFVNIYSEVGLGSTIRIYLPRDRGSDPDEEVEDEPGELVRSEDGDIVLVVEDEEAVRALIVDVLQELGYRTMEAVDGPSGLEILQSEKKIDLLVTDVGLPGLNGRQLADAARVSRPELKILFVTGYAHNAAVGNGLLEPGMEIITKPFTIDKLASRVRMIVEG</sequence>
<organism evidence="8 9">
    <name type="scientific">Sphingomonas chungangi</name>
    <dbReference type="NCBI Taxonomy" id="2683589"/>
    <lineage>
        <taxon>Bacteria</taxon>
        <taxon>Pseudomonadati</taxon>
        <taxon>Pseudomonadota</taxon>
        <taxon>Alphaproteobacteria</taxon>
        <taxon>Sphingomonadales</taxon>
        <taxon>Sphingomonadaceae</taxon>
        <taxon>Sphingomonas</taxon>
    </lineage>
</organism>
<dbReference type="GO" id="GO:0000155">
    <property type="term" value="F:phosphorelay sensor kinase activity"/>
    <property type="evidence" value="ECO:0007669"/>
    <property type="project" value="InterPro"/>
</dbReference>
<feature type="domain" description="Response regulatory" evidence="6">
    <location>
        <begin position="702"/>
        <end position="817"/>
    </location>
</feature>
<protein>
    <recommendedName>
        <fullName evidence="2">histidine kinase</fullName>
        <ecNumber evidence="2">2.7.13.3</ecNumber>
    </recommendedName>
</protein>
<dbReference type="InterPro" id="IPR036097">
    <property type="entry name" value="HisK_dim/P_sf"/>
</dbReference>
<dbReference type="PROSITE" id="PS50109">
    <property type="entry name" value="HIS_KIN"/>
    <property type="match status" value="1"/>
</dbReference>
<feature type="domain" description="Histidine kinase" evidence="5">
    <location>
        <begin position="454"/>
        <end position="679"/>
    </location>
</feature>
<gene>
    <name evidence="8" type="ORF">HZF05_11210</name>
</gene>